<dbReference type="AlphaFoldDB" id="A0A8H7P495"/>
<gene>
    <name evidence="2" type="ORF">IEO21_04429</name>
</gene>
<feature type="compositionally biased region" description="Basic and acidic residues" evidence="1">
    <location>
        <begin position="17"/>
        <end position="34"/>
    </location>
</feature>
<protein>
    <submittedName>
        <fullName evidence="2">Uncharacterized protein</fullName>
    </submittedName>
</protein>
<sequence>MGRRARIMAHHRPVQPRPERQHDPRRALRGDGRGRAHASTAHRHRLGRDRRRGRHAARAALRQPDRGDGRGRGPAAALAGGLHPGEQHVEAKPQGVRPPGAGRDAAQQGVARAGHCGDHRRVRGGHACDLGGPDGAADAAQAQGADGGRVWVLPERRRAHCAAGLPAIQRRHCARTAAHAWCAGVSHKLRERHVARSSRGFRVVPLRRRGLSHAARGVVPVLRRLRRDHLPRARKLLRRAARGGPQGEPPRGQLRALAARLRVEAARADADHPLPEQVRPAGPEAQERHARARLRA</sequence>
<accession>A0A8H7P495</accession>
<reference evidence="2" key="1">
    <citation type="submission" date="2020-11" db="EMBL/GenBank/DDBJ databases">
        <authorList>
            <person name="Koelle M."/>
            <person name="Horta M.A.C."/>
            <person name="Nowrousian M."/>
            <person name="Ohm R.A."/>
            <person name="Benz P."/>
            <person name="Pilgard A."/>
        </authorList>
    </citation>
    <scope>NUCLEOTIDE SEQUENCE</scope>
    <source>
        <strain evidence="2">FPRL280</strain>
    </source>
</reference>
<organism evidence="2 3">
    <name type="scientific">Rhodonia placenta</name>
    <dbReference type="NCBI Taxonomy" id="104341"/>
    <lineage>
        <taxon>Eukaryota</taxon>
        <taxon>Fungi</taxon>
        <taxon>Dikarya</taxon>
        <taxon>Basidiomycota</taxon>
        <taxon>Agaricomycotina</taxon>
        <taxon>Agaricomycetes</taxon>
        <taxon>Polyporales</taxon>
        <taxon>Adustoporiaceae</taxon>
        <taxon>Rhodonia</taxon>
    </lineage>
</organism>
<feature type="compositionally biased region" description="Basic residues" evidence="1">
    <location>
        <begin position="40"/>
        <end position="57"/>
    </location>
</feature>
<evidence type="ECO:0000313" key="2">
    <source>
        <dbReference type="EMBL" id="KAF9815639.1"/>
    </source>
</evidence>
<evidence type="ECO:0000256" key="1">
    <source>
        <dbReference type="SAM" id="MobiDB-lite"/>
    </source>
</evidence>
<feature type="region of interest" description="Disordered" evidence="1">
    <location>
        <begin position="1"/>
        <end position="118"/>
    </location>
</feature>
<proteinExistence type="predicted"/>
<feature type="compositionally biased region" description="Basic and acidic residues" evidence="1">
    <location>
        <begin position="265"/>
        <end position="274"/>
    </location>
</feature>
<name>A0A8H7P495_9APHY</name>
<dbReference type="Proteomes" id="UP000639403">
    <property type="component" value="Unassembled WGS sequence"/>
</dbReference>
<reference evidence="2" key="2">
    <citation type="journal article" name="Front. Microbiol.">
        <title>Degradative Capacity of Two Strains of Rhodonia placenta: From Phenotype to Genotype.</title>
        <authorList>
            <person name="Kolle M."/>
            <person name="Horta M.A.C."/>
            <person name="Nowrousian M."/>
            <person name="Ohm R.A."/>
            <person name="Benz J.P."/>
            <person name="Pilgard A."/>
        </authorList>
    </citation>
    <scope>NUCLEOTIDE SEQUENCE</scope>
    <source>
        <strain evidence="2">FPRL280</strain>
    </source>
</reference>
<evidence type="ECO:0000313" key="3">
    <source>
        <dbReference type="Proteomes" id="UP000639403"/>
    </source>
</evidence>
<dbReference type="EMBL" id="JADOXO010000066">
    <property type="protein sequence ID" value="KAF9815639.1"/>
    <property type="molecule type" value="Genomic_DNA"/>
</dbReference>
<comment type="caution">
    <text evidence="2">The sequence shown here is derived from an EMBL/GenBank/DDBJ whole genome shotgun (WGS) entry which is preliminary data.</text>
</comment>
<feature type="compositionally biased region" description="Basic residues" evidence="1">
    <location>
        <begin position="1"/>
        <end position="14"/>
    </location>
</feature>
<feature type="region of interest" description="Disordered" evidence="1">
    <location>
        <begin position="265"/>
        <end position="296"/>
    </location>
</feature>